<dbReference type="EMBL" id="CP144696">
    <property type="protein sequence ID" value="WVZ09231.1"/>
    <property type="molecule type" value="Genomic_DNA"/>
</dbReference>
<keyword evidence="3" id="KW-1185">Reference proteome</keyword>
<evidence type="ECO:0000256" key="1">
    <source>
        <dbReference type="SAM" id="MobiDB-lite"/>
    </source>
</evidence>
<reference evidence="2 3" key="1">
    <citation type="journal article" date="2023" name="Life. Sci Alliance">
        <title>Evolutionary insights into 3D genome organization and epigenetic landscape of Vigna mungo.</title>
        <authorList>
            <person name="Junaid A."/>
            <person name="Singh B."/>
            <person name="Bhatia S."/>
        </authorList>
    </citation>
    <scope>NUCLEOTIDE SEQUENCE [LARGE SCALE GENOMIC DNA]</scope>
    <source>
        <strain evidence="2">Urdbean</strain>
    </source>
</reference>
<accession>A0AAQ3NHT3</accession>
<evidence type="ECO:0000313" key="2">
    <source>
        <dbReference type="EMBL" id="WVZ09231.1"/>
    </source>
</evidence>
<sequence>MLCTLWFPHTRYMYSAAAATNKQLTTQIFTKDKESDLFLLPLSPFKPGSEWLGKARDEVFMKDEYESISAFVKAGFKELFAIWKWRSNTMAADMSSLRATIPASLHSPSSSAPVNSSVSSASLLRSTS</sequence>
<evidence type="ECO:0000313" key="3">
    <source>
        <dbReference type="Proteomes" id="UP001374535"/>
    </source>
</evidence>
<dbReference type="AlphaFoldDB" id="A0AAQ3NHT3"/>
<gene>
    <name evidence="2" type="ORF">V8G54_013761</name>
</gene>
<name>A0AAQ3NHT3_VIGMU</name>
<protein>
    <submittedName>
        <fullName evidence="2">Uncharacterized protein</fullName>
    </submittedName>
</protein>
<dbReference type="Proteomes" id="UP001374535">
    <property type="component" value="Chromosome 5"/>
</dbReference>
<proteinExistence type="predicted"/>
<feature type="region of interest" description="Disordered" evidence="1">
    <location>
        <begin position="104"/>
        <end position="128"/>
    </location>
</feature>
<organism evidence="2 3">
    <name type="scientific">Vigna mungo</name>
    <name type="common">Black gram</name>
    <name type="synonym">Phaseolus mungo</name>
    <dbReference type="NCBI Taxonomy" id="3915"/>
    <lineage>
        <taxon>Eukaryota</taxon>
        <taxon>Viridiplantae</taxon>
        <taxon>Streptophyta</taxon>
        <taxon>Embryophyta</taxon>
        <taxon>Tracheophyta</taxon>
        <taxon>Spermatophyta</taxon>
        <taxon>Magnoliopsida</taxon>
        <taxon>eudicotyledons</taxon>
        <taxon>Gunneridae</taxon>
        <taxon>Pentapetalae</taxon>
        <taxon>rosids</taxon>
        <taxon>fabids</taxon>
        <taxon>Fabales</taxon>
        <taxon>Fabaceae</taxon>
        <taxon>Papilionoideae</taxon>
        <taxon>50 kb inversion clade</taxon>
        <taxon>NPAAA clade</taxon>
        <taxon>indigoferoid/millettioid clade</taxon>
        <taxon>Phaseoleae</taxon>
        <taxon>Vigna</taxon>
    </lineage>
</organism>